<dbReference type="PROSITE" id="PS51411">
    <property type="entry name" value="PSP1_C"/>
    <property type="match status" value="1"/>
</dbReference>
<dbReference type="Pfam" id="PF04468">
    <property type="entry name" value="PSP1"/>
    <property type="match status" value="1"/>
</dbReference>
<organism evidence="2 3">
    <name type="scientific">Endomicrobium trichonymphae</name>
    <dbReference type="NCBI Taxonomy" id="1408204"/>
    <lineage>
        <taxon>Bacteria</taxon>
        <taxon>Pseudomonadati</taxon>
        <taxon>Elusimicrobiota</taxon>
        <taxon>Endomicrobiia</taxon>
        <taxon>Endomicrobiales</taxon>
        <taxon>Endomicrobiaceae</taxon>
        <taxon>Candidatus Endomicrobiellum</taxon>
    </lineage>
</organism>
<dbReference type="EMBL" id="LNVX01000483">
    <property type="protein sequence ID" value="OEG70043.1"/>
    <property type="molecule type" value="Genomic_DNA"/>
</dbReference>
<dbReference type="PANTHER" id="PTHR43830">
    <property type="entry name" value="PROTEIN PSP1"/>
    <property type="match status" value="1"/>
</dbReference>
<name>A0A1E5IIT6_ENDTX</name>
<evidence type="ECO:0000313" key="2">
    <source>
        <dbReference type="EMBL" id="OEG70043.1"/>
    </source>
</evidence>
<reference evidence="2 3" key="1">
    <citation type="submission" date="2015-11" db="EMBL/GenBank/DDBJ databases">
        <title>Evidence for parallel genomic evolution in an endosymbiosis of termite gut flagellates.</title>
        <authorList>
            <person name="Zheng H."/>
        </authorList>
    </citation>
    <scope>NUCLEOTIDE SEQUENCE [LARGE SCALE GENOMIC DNA]</scope>
    <source>
        <strain evidence="2 3">CET450</strain>
    </source>
</reference>
<proteinExistence type="predicted"/>
<evidence type="ECO:0000259" key="1">
    <source>
        <dbReference type="PROSITE" id="PS51411"/>
    </source>
</evidence>
<sequence length="271" mass="30783">MPMVIGVVLRKIKDRIYADAGHFDLKLKDKIILETEHGVEVGTVCEKEKVMQEGKDLIGKVLRKITEEDKKKLAANKIKNLKAKNIVLQKTIKYKLNMKLICVQYTFDRSKLFVYYTSETRVDFRELVKDLGHILRTRIQMVQIGVRDESKLVGGIGICGRVLCCQTFLKDFNSVTIDMAKEQCLSLNTAKLSGLCGRLMCCISYENDVYRAVKKELPEIGTTVLTPEGRAKVTAIDCIMEKVTVDFGDKSFKVFTAKQINEMKGIKRESK</sequence>
<feature type="domain" description="PSP1 C-terminal" evidence="1">
    <location>
        <begin position="59"/>
        <end position="144"/>
    </location>
</feature>
<gene>
    <name evidence="2" type="ORF">ATZ36_06345</name>
</gene>
<dbReference type="InterPro" id="IPR007557">
    <property type="entry name" value="PSP1_C"/>
</dbReference>
<dbReference type="AlphaFoldDB" id="A0A1E5IIT6"/>
<dbReference type="InterPro" id="IPR047767">
    <property type="entry name" value="PSP1-like"/>
</dbReference>
<accession>A0A1E5IIT6</accession>
<evidence type="ECO:0000313" key="3">
    <source>
        <dbReference type="Proteomes" id="UP000095237"/>
    </source>
</evidence>
<keyword evidence="3" id="KW-1185">Reference proteome</keyword>
<dbReference type="NCBIfam" id="NF041131">
    <property type="entry name" value="RicT_YaaT_fam"/>
    <property type="match status" value="1"/>
</dbReference>
<protein>
    <recommendedName>
        <fullName evidence="1">PSP1 C-terminal domain-containing protein</fullName>
    </recommendedName>
</protein>
<dbReference type="PANTHER" id="PTHR43830:SF3">
    <property type="entry name" value="PROTEIN PSP1"/>
    <property type="match status" value="1"/>
</dbReference>
<comment type="caution">
    <text evidence="2">The sequence shown here is derived from an EMBL/GenBank/DDBJ whole genome shotgun (WGS) entry which is preliminary data.</text>
</comment>
<dbReference type="Proteomes" id="UP000095237">
    <property type="component" value="Unassembled WGS sequence"/>
</dbReference>
<dbReference type="GO" id="GO:0005737">
    <property type="term" value="C:cytoplasm"/>
    <property type="evidence" value="ECO:0007669"/>
    <property type="project" value="TreeGrafter"/>
</dbReference>